<dbReference type="PANTHER" id="PTHR43428">
    <property type="entry name" value="ARSENATE REDUCTASE"/>
    <property type="match status" value="1"/>
</dbReference>
<accession>A0AA35RF43</accession>
<sequence length="92" mass="10327">MAEVEIDLSSDTSDHVDRYLGDDFDLVLTVCDAASGSCPVFPVAKRQLHHDFEDPDKPGISDEEPLPVFRQVRDEIRVYCRCFLSAEVGINL</sequence>
<name>A0AA35RF43_GEOBA</name>
<keyword evidence="2" id="KW-1185">Reference proteome</keyword>
<gene>
    <name evidence="1" type="ORF">GBAR_LOCUS6220</name>
</gene>
<organism evidence="1 2">
    <name type="scientific">Geodia barretti</name>
    <name type="common">Barrett's horny sponge</name>
    <dbReference type="NCBI Taxonomy" id="519541"/>
    <lineage>
        <taxon>Eukaryota</taxon>
        <taxon>Metazoa</taxon>
        <taxon>Porifera</taxon>
        <taxon>Demospongiae</taxon>
        <taxon>Heteroscleromorpha</taxon>
        <taxon>Tetractinellida</taxon>
        <taxon>Astrophorina</taxon>
        <taxon>Geodiidae</taxon>
        <taxon>Geodia</taxon>
    </lineage>
</organism>
<dbReference type="SUPFAM" id="SSF52788">
    <property type="entry name" value="Phosphotyrosine protein phosphatases I"/>
    <property type="match status" value="1"/>
</dbReference>
<evidence type="ECO:0000313" key="2">
    <source>
        <dbReference type="Proteomes" id="UP001174909"/>
    </source>
</evidence>
<protein>
    <submittedName>
        <fullName evidence="1">Arsenate reductase</fullName>
    </submittedName>
</protein>
<dbReference type="PANTHER" id="PTHR43428:SF1">
    <property type="entry name" value="ARSENATE REDUCTASE"/>
    <property type="match status" value="1"/>
</dbReference>
<dbReference type="InterPro" id="IPR036196">
    <property type="entry name" value="Ptyr_pPase_sf"/>
</dbReference>
<proteinExistence type="predicted"/>
<dbReference type="EMBL" id="CASHTH010000931">
    <property type="protein sequence ID" value="CAI8009201.1"/>
    <property type="molecule type" value="Genomic_DNA"/>
</dbReference>
<dbReference type="Gene3D" id="3.40.50.2300">
    <property type="match status" value="1"/>
</dbReference>
<comment type="caution">
    <text evidence="1">The sequence shown here is derived from an EMBL/GenBank/DDBJ whole genome shotgun (WGS) entry which is preliminary data.</text>
</comment>
<dbReference type="AlphaFoldDB" id="A0AA35RF43"/>
<evidence type="ECO:0000313" key="1">
    <source>
        <dbReference type="EMBL" id="CAI8009201.1"/>
    </source>
</evidence>
<dbReference type="Proteomes" id="UP001174909">
    <property type="component" value="Unassembled WGS sequence"/>
</dbReference>
<reference evidence="1" key="1">
    <citation type="submission" date="2023-03" db="EMBL/GenBank/DDBJ databases">
        <authorList>
            <person name="Steffen K."/>
            <person name="Cardenas P."/>
        </authorList>
    </citation>
    <scope>NUCLEOTIDE SEQUENCE</scope>
</reference>